<dbReference type="GO" id="GO:0003677">
    <property type="term" value="F:DNA binding"/>
    <property type="evidence" value="ECO:0007669"/>
    <property type="project" value="UniProtKB-KW"/>
</dbReference>
<evidence type="ECO:0000313" key="6">
    <source>
        <dbReference type="EMBL" id="RJE25220.1"/>
    </source>
</evidence>
<gene>
    <name evidence="6" type="ORF">PHISCL_02433</name>
</gene>
<evidence type="ECO:0008006" key="8">
    <source>
        <dbReference type="Google" id="ProtNLM"/>
    </source>
</evidence>
<comment type="caution">
    <text evidence="6">The sequence shown here is derived from an EMBL/GenBank/DDBJ whole genome shotgun (WGS) entry which is preliminary data.</text>
</comment>
<sequence length="469" mass="52302">MTSDDDRDRELEETPSPMDSNQSRPESLSGLSRNTHRSAWDTSLLGFDWSTGVSPNILPPQEVTLQATSCFFSCADSYFYIMPWEACADLVRGIYNQSTISSKSDLCLLCAIAAVGGKYCTDEISDSVCQGYFELACLLLQDTIEHDPLAAMRVCIYLSVYLVLDKMTSTRIMLATGFNIARSSMSKWMQTASNVERVEWTRVFRTLAFTECWLASTIGYISDLRPEEFEDLAASESTSVPDGDIDRRLIQSQIYKIAQISAQVHKQLLPGTLLSKQEIGQLSAKLDLWLEQLPESISLSAACSADEIPFMRRILLMHMVNISTRVTFYGRVIKLSQDQQATTANLSVAHRVFRLPEYVSDTYTSFAEQLARIVRLLKEGQGILKSSWITIHASFHAALGLLLRVTQHLALGPFCGMALEDLSSAHVCVQVLETCSERDIAAMRLLHGVAPLYQSLKQIADDPCRSRAN</sequence>
<feature type="region of interest" description="Disordered" evidence="5">
    <location>
        <begin position="1"/>
        <end position="33"/>
    </location>
</feature>
<dbReference type="GO" id="GO:0003700">
    <property type="term" value="F:DNA-binding transcription factor activity"/>
    <property type="evidence" value="ECO:0007669"/>
    <property type="project" value="InterPro"/>
</dbReference>
<evidence type="ECO:0000256" key="5">
    <source>
        <dbReference type="SAM" id="MobiDB-lite"/>
    </source>
</evidence>
<evidence type="ECO:0000313" key="7">
    <source>
        <dbReference type="Proteomes" id="UP000266188"/>
    </source>
</evidence>
<dbReference type="InterPro" id="IPR050987">
    <property type="entry name" value="AtrR-like"/>
</dbReference>
<evidence type="ECO:0000256" key="3">
    <source>
        <dbReference type="ARBA" id="ARBA00023125"/>
    </source>
</evidence>
<dbReference type="PANTHER" id="PTHR46910">
    <property type="entry name" value="TRANSCRIPTION FACTOR PDR1"/>
    <property type="match status" value="1"/>
</dbReference>
<keyword evidence="3" id="KW-0238">DNA-binding</keyword>
<dbReference type="GO" id="GO:0046872">
    <property type="term" value="F:metal ion binding"/>
    <property type="evidence" value="ECO:0007669"/>
    <property type="project" value="UniProtKB-KW"/>
</dbReference>
<feature type="compositionally biased region" description="Polar residues" evidence="5">
    <location>
        <begin position="17"/>
        <end position="33"/>
    </location>
</feature>
<reference evidence="7" key="1">
    <citation type="submission" date="2017-02" db="EMBL/GenBank/DDBJ databases">
        <authorList>
            <person name="Tafer H."/>
            <person name="Lopandic K."/>
        </authorList>
    </citation>
    <scope>NUCLEOTIDE SEQUENCE [LARGE SCALE GENOMIC DNA]</scope>
    <source>
        <strain evidence="7">CBS 366.77</strain>
    </source>
</reference>
<comment type="subcellular location">
    <subcellularLocation>
        <location evidence="1">Nucleus</location>
    </subcellularLocation>
</comment>
<name>A0A3A2ZR88_9EURO</name>
<proteinExistence type="predicted"/>
<protein>
    <recommendedName>
        <fullName evidence="8">Transcription factor domain-containing protein</fullName>
    </recommendedName>
</protein>
<dbReference type="GO" id="GO:0005634">
    <property type="term" value="C:nucleus"/>
    <property type="evidence" value="ECO:0007669"/>
    <property type="project" value="UniProtKB-SubCell"/>
</dbReference>
<evidence type="ECO:0000256" key="2">
    <source>
        <dbReference type="ARBA" id="ARBA00022723"/>
    </source>
</evidence>
<dbReference type="CDD" id="cd12148">
    <property type="entry name" value="fungal_TF_MHR"/>
    <property type="match status" value="1"/>
</dbReference>
<organism evidence="6 7">
    <name type="scientific">Aspergillus sclerotialis</name>
    <dbReference type="NCBI Taxonomy" id="2070753"/>
    <lineage>
        <taxon>Eukaryota</taxon>
        <taxon>Fungi</taxon>
        <taxon>Dikarya</taxon>
        <taxon>Ascomycota</taxon>
        <taxon>Pezizomycotina</taxon>
        <taxon>Eurotiomycetes</taxon>
        <taxon>Eurotiomycetidae</taxon>
        <taxon>Eurotiales</taxon>
        <taxon>Aspergillaceae</taxon>
        <taxon>Aspergillus</taxon>
        <taxon>Aspergillus subgen. Polypaecilum</taxon>
    </lineage>
</organism>
<dbReference type="AlphaFoldDB" id="A0A3A2ZR88"/>
<keyword evidence="4" id="KW-0539">Nucleus</keyword>
<dbReference type="EMBL" id="MVGC01000054">
    <property type="protein sequence ID" value="RJE25220.1"/>
    <property type="molecule type" value="Genomic_DNA"/>
</dbReference>
<dbReference type="OrthoDB" id="1919336at2759"/>
<dbReference type="Proteomes" id="UP000266188">
    <property type="component" value="Unassembled WGS sequence"/>
</dbReference>
<evidence type="ECO:0000256" key="4">
    <source>
        <dbReference type="ARBA" id="ARBA00023242"/>
    </source>
</evidence>
<accession>A0A3A2ZR88</accession>
<evidence type="ECO:0000256" key="1">
    <source>
        <dbReference type="ARBA" id="ARBA00004123"/>
    </source>
</evidence>
<feature type="compositionally biased region" description="Basic and acidic residues" evidence="5">
    <location>
        <begin position="1"/>
        <end position="12"/>
    </location>
</feature>
<keyword evidence="7" id="KW-1185">Reference proteome</keyword>
<keyword evidence="2" id="KW-0479">Metal-binding</keyword>
<dbReference type="PANTHER" id="PTHR46910:SF3">
    <property type="entry name" value="HALOTOLERANCE PROTEIN 9-RELATED"/>
    <property type="match status" value="1"/>
</dbReference>
<dbReference type="STRING" id="2070753.A0A3A2ZR88"/>